<evidence type="ECO:0000256" key="7">
    <source>
        <dbReference type="ARBA" id="ARBA00023136"/>
    </source>
</evidence>
<comment type="caution">
    <text evidence="10">The sequence shown here is derived from an EMBL/GenBank/DDBJ whole genome shotgun (WGS) entry which is preliminary data.</text>
</comment>
<evidence type="ECO:0000313" key="10">
    <source>
        <dbReference type="EMBL" id="RDL30716.1"/>
    </source>
</evidence>
<organism evidence="10 11">
    <name type="scientific">Venustampulla echinocandica</name>
    <dbReference type="NCBI Taxonomy" id="2656787"/>
    <lineage>
        <taxon>Eukaryota</taxon>
        <taxon>Fungi</taxon>
        <taxon>Dikarya</taxon>
        <taxon>Ascomycota</taxon>
        <taxon>Pezizomycotina</taxon>
        <taxon>Leotiomycetes</taxon>
        <taxon>Helotiales</taxon>
        <taxon>Pleuroascaceae</taxon>
        <taxon>Venustampulla</taxon>
    </lineage>
</organism>
<evidence type="ECO:0000256" key="2">
    <source>
        <dbReference type="ARBA" id="ARBA00004443"/>
    </source>
</evidence>
<comment type="subcellular location">
    <subcellularLocation>
        <location evidence="2 8">Mitochondrion inner membrane</location>
        <topology evidence="2 8">Peripheral membrane protein</topology>
        <orientation evidence="2 8">Matrix side</orientation>
    </subcellularLocation>
</comment>
<keyword evidence="11" id="KW-1185">Reference proteome</keyword>
<keyword evidence="7 8" id="KW-0472">Membrane</keyword>
<evidence type="ECO:0000256" key="9">
    <source>
        <dbReference type="SAM" id="MobiDB-lite"/>
    </source>
</evidence>
<evidence type="ECO:0000256" key="3">
    <source>
        <dbReference type="ARBA" id="ARBA00010787"/>
    </source>
</evidence>
<evidence type="ECO:0000256" key="6">
    <source>
        <dbReference type="ARBA" id="ARBA00023128"/>
    </source>
</evidence>
<evidence type="ECO:0000313" key="11">
    <source>
        <dbReference type="Proteomes" id="UP000254866"/>
    </source>
</evidence>
<dbReference type="GO" id="GO:0005743">
    <property type="term" value="C:mitochondrial inner membrane"/>
    <property type="evidence" value="ECO:0007669"/>
    <property type="project" value="UniProtKB-SubCell"/>
</dbReference>
<dbReference type="FunFam" id="3.30.460.10:FF:000044">
    <property type="entry name" value="ATPase synthesis protein 25, mitochondrial"/>
    <property type="match status" value="1"/>
</dbReference>
<accession>A0A370TA72</accession>
<dbReference type="PANTHER" id="PTHR28087:SF1">
    <property type="entry name" value="ATPASE SYNTHESIS PROTEIN 25, MITOCHONDRIAL"/>
    <property type="match status" value="1"/>
</dbReference>
<dbReference type="GO" id="GO:0048255">
    <property type="term" value="P:mRNA stabilization"/>
    <property type="evidence" value="ECO:0007669"/>
    <property type="project" value="TreeGrafter"/>
</dbReference>
<evidence type="ECO:0000256" key="5">
    <source>
        <dbReference type="ARBA" id="ARBA00022946"/>
    </source>
</evidence>
<sequence length="743" mass="82713">MVVGRVLRANGCASCRTALLRRFASDLGLPLRVSPQRLPLRAIRSQSESDRRLFSSQSNFQNQNSGRGDSEVAVSDAEIEALESIQPEEVIENEKEVEAEVEVSSVPWYLQVESPQRAPKPLSERQRIPDLPESPPLVLQPLLQQISIDLGLDDLTLLDLRKLDPPPALGSNLLMIIGTTRSEKHLHVSADRLCRWLRSTYKLRPNADGLLGRNELKLKLKRKAKKAKLMGSAAVDNVDDGIRTGWVCVDVGVVESAETEPVSEQSDFVGFGRKSDGTRIVVQMLTEEKRNEMELEKLWGGILERANRKELADLDENAESESMISNDVAPTEPSIALPIHSSNHITSQTVSGTRGFHTLARRLEMMGEPTPQQDPVLLHDLSSDALRAIKPAELYESVNQYIEAGNYEIARLTLHKIKDHLTGLEGDRWSNFLLNKLRLKLEAVPKEQALEYLGAGSSDYTSTPFLSCFYRTLSDSPTASDARALIWLHCFAQSLGHPGYNSSGLIDLFNQLHASMAPIPTESYALLLAGVLHRDGQNGDSSGPSRVALGAATSIIRTMHTQGLNVLDDQVLVSLQEAVSPNESEASPGVPLHQDGAETFDLPSFQMSPVQHRLHILIMKLDLQCFQDQSRIRLLDLYWRHQHWVEFWDIWRMAPKRGKAQSPVLYAFMLGRVAQTGNQKGCMNVLRTWLPEMEREAQPVALEGQVAQAAMACLKVVMPNIEEAASDPAAKGEWISWWRKCIV</sequence>
<dbReference type="GeneID" id="43602910"/>
<feature type="compositionally biased region" description="Low complexity" evidence="9">
    <location>
        <begin position="54"/>
        <end position="65"/>
    </location>
</feature>
<comment type="function">
    <text evidence="1">Probable mitochondrial mRNA stabilization factor.</text>
</comment>
<dbReference type="EMBL" id="NPIC01000014">
    <property type="protein sequence ID" value="RDL30716.1"/>
    <property type="molecule type" value="Genomic_DNA"/>
</dbReference>
<evidence type="ECO:0000256" key="8">
    <source>
        <dbReference type="RuleBase" id="RU367062"/>
    </source>
</evidence>
<comment type="similarity">
    <text evidence="3 8">Belongs to the ATP25 family.</text>
</comment>
<evidence type="ECO:0000256" key="4">
    <source>
        <dbReference type="ARBA" id="ARBA00022792"/>
    </source>
</evidence>
<gene>
    <name evidence="10" type="ORF">BP5553_10061</name>
</gene>
<evidence type="ECO:0000256" key="1">
    <source>
        <dbReference type="ARBA" id="ARBA00003470"/>
    </source>
</evidence>
<feature type="region of interest" description="Disordered" evidence="9">
    <location>
        <begin position="49"/>
        <end position="71"/>
    </location>
</feature>
<dbReference type="Proteomes" id="UP000254866">
    <property type="component" value="Unassembled WGS sequence"/>
</dbReference>
<dbReference type="InterPro" id="IPR043519">
    <property type="entry name" value="NT_sf"/>
</dbReference>
<dbReference type="RefSeq" id="XP_031865092.1">
    <property type="nucleotide sequence ID" value="XM_032018684.1"/>
</dbReference>
<dbReference type="InterPro" id="IPR040152">
    <property type="entry name" value="Atp25"/>
</dbReference>
<keyword evidence="4 8" id="KW-0999">Mitochondrion inner membrane</keyword>
<keyword evidence="5 8" id="KW-0809">Transit peptide</keyword>
<dbReference type="OrthoDB" id="107372at2759"/>
<reference evidence="10 11" key="1">
    <citation type="journal article" date="2018" name="IMA Fungus">
        <title>IMA Genome-F 9: Draft genome sequence of Annulohypoxylon stygium, Aspergillus mulundensis, Berkeleyomyces basicola (syn. Thielaviopsis basicola), Ceratocystis smalleyi, two Cercospora beticola strains, Coleophoma cylindrospora, Fusarium fracticaudum, Phialophora cf. hyalina, and Morchella septimelata.</title>
        <authorList>
            <person name="Wingfield B.D."/>
            <person name="Bills G.F."/>
            <person name="Dong Y."/>
            <person name="Huang W."/>
            <person name="Nel W.J."/>
            <person name="Swalarsk-Parry B.S."/>
            <person name="Vaghefi N."/>
            <person name="Wilken P.M."/>
            <person name="An Z."/>
            <person name="de Beer Z.W."/>
            <person name="De Vos L."/>
            <person name="Chen L."/>
            <person name="Duong T.A."/>
            <person name="Gao Y."/>
            <person name="Hammerbacher A."/>
            <person name="Kikkert J.R."/>
            <person name="Li Y."/>
            <person name="Li H."/>
            <person name="Li K."/>
            <person name="Li Q."/>
            <person name="Liu X."/>
            <person name="Ma X."/>
            <person name="Naidoo K."/>
            <person name="Pethybridge S.J."/>
            <person name="Sun J."/>
            <person name="Steenkamp E.T."/>
            <person name="van der Nest M.A."/>
            <person name="van Wyk S."/>
            <person name="Wingfield M.J."/>
            <person name="Xiong C."/>
            <person name="Yue Q."/>
            <person name="Zhang X."/>
        </authorList>
    </citation>
    <scope>NUCLEOTIDE SEQUENCE [LARGE SCALE GENOMIC DNA]</scope>
    <source>
        <strain evidence="10 11">BP 5553</strain>
    </source>
</reference>
<keyword evidence="6 8" id="KW-0496">Mitochondrion</keyword>
<dbReference type="Gene3D" id="3.30.460.10">
    <property type="entry name" value="Beta Polymerase, domain 2"/>
    <property type="match status" value="1"/>
</dbReference>
<name>A0A370TA72_9HELO</name>
<comment type="function">
    <text evidence="8">Mitochondrial mRNA stabilization factor.</text>
</comment>
<dbReference type="PANTHER" id="PTHR28087">
    <property type="entry name" value="ATPASE SYNTHESIS PROTEIN 25, MITOCHONDRIAL"/>
    <property type="match status" value="1"/>
</dbReference>
<dbReference type="STRING" id="2656787.A0A370TA72"/>
<dbReference type="GO" id="GO:0140053">
    <property type="term" value="P:mitochondrial gene expression"/>
    <property type="evidence" value="ECO:0007669"/>
    <property type="project" value="UniProtKB-UniRule"/>
</dbReference>
<proteinExistence type="inferred from homology"/>
<dbReference type="SUPFAM" id="SSF81301">
    <property type="entry name" value="Nucleotidyltransferase"/>
    <property type="match status" value="1"/>
</dbReference>
<dbReference type="AlphaFoldDB" id="A0A370TA72"/>
<protein>
    <recommendedName>
        <fullName evidence="8">ATPase synthesis protein 25</fullName>
    </recommendedName>
</protein>